<dbReference type="GO" id="GO:0043041">
    <property type="term" value="P:amino acid activation for nonribosomal peptide biosynthetic process"/>
    <property type="evidence" value="ECO:0007669"/>
    <property type="project" value="TreeGrafter"/>
</dbReference>
<dbReference type="Gene3D" id="1.10.1200.10">
    <property type="entry name" value="ACP-like"/>
    <property type="match status" value="1"/>
</dbReference>
<feature type="domain" description="Carrier" evidence="3">
    <location>
        <begin position="511"/>
        <end position="586"/>
    </location>
</feature>
<dbReference type="InterPro" id="IPR020806">
    <property type="entry name" value="PKS_PP-bd"/>
</dbReference>
<dbReference type="InterPro" id="IPR045851">
    <property type="entry name" value="AMP-bd_C_sf"/>
</dbReference>
<dbReference type="Gene3D" id="3.30.300.30">
    <property type="match status" value="1"/>
</dbReference>
<dbReference type="PANTHER" id="PTHR45527:SF1">
    <property type="entry name" value="FATTY ACID SYNTHASE"/>
    <property type="match status" value="1"/>
</dbReference>
<name>A0A0C9NI26_SPHPI</name>
<dbReference type="GO" id="GO:0044550">
    <property type="term" value="P:secondary metabolite biosynthetic process"/>
    <property type="evidence" value="ECO:0007669"/>
    <property type="project" value="TreeGrafter"/>
</dbReference>
<dbReference type="InterPro" id="IPR036736">
    <property type="entry name" value="ACP-like_sf"/>
</dbReference>
<dbReference type="NCBIfam" id="TIGR01733">
    <property type="entry name" value="AA-adenyl-dom"/>
    <property type="match status" value="1"/>
</dbReference>
<dbReference type="InterPro" id="IPR000873">
    <property type="entry name" value="AMP-dep_synth/lig_dom"/>
</dbReference>
<dbReference type="SUPFAM" id="SSF56801">
    <property type="entry name" value="Acetyl-CoA synthetase-like"/>
    <property type="match status" value="1"/>
</dbReference>
<dbReference type="Pfam" id="PF00975">
    <property type="entry name" value="Thioesterase"/>
    <property type="match status" value="1"/>
</dbReference>
<dbReference type="EMBL" id="BBJS01000036">
    <property type="protein sequence ID" value="GAN14343.1"/>
    <property type="molecule type" value="Genomic_DNA"/>
</dbReference>
<dbReference type="GeneID" id="78527930"/>
<reference evidence="4 5" key="1">
    <citation type="submission" date="2014-08" db="EMBL/GenBank/DDBJ databases">
        <title>Whole genome shotgun sequence of Sphingomonas paucimobilis NBRC 13935.</title>
        <authorList>
            <person name="Hosoyama A."/>
            <person name="Hashimoto M."/>
            <person name="Hosoyama Y."/>
            <person name="Noguchi M."/>
            <person name="Uohara A."/>
            <person name="Ohji S."/>
            <person name="Katano-Makiyama Y."/>
            <person name="Ichikawa N."/>
            <person name="Kimura A."/>
            <person name="Yamazoe A."/>
            <person name="Fujita N."/>
        </authorList>
    </citation>
    <scope>NUCLEOTIDE SEQUENCE [LARGE SCALE GENOMIC DNA]</scope>
    <source>
        <strain evidence="4 5">NBRC 13935</strain>
    </source>
</reference>
<dbReference type="Pfam" id="PF13193">
    <property type="entry name" value="AMP-binding_C"/>
    <property type="match status" value="1"/>
</dbReference>
<dbReference type="InterPro" id="IPR001031">
    <property type="entry name" value="Thioesterase"/>
</dbReference>
<dbReference type="GO" id="GO:0005737">
    <property type="term" value="C:cytoplasm"/>
    <property type="evidence" value="ECO:0007669"/>
    <property type="project" value="TreeGrafter"/>
</dbReference>
<evidence type="ECO:0000256" key="1">
    <source>
        <dbReference type="ARBA" id="ARBA00022450"/>
    </source>
</evidence>
<dbReference type="InterPro" id="IPR042099">
    <property type="entry name" value="ANL_N_sf"/>
</dbReference>
<evidence type="ECO:0000313" key="5">
    <source>
        <dbReference type="Proteomes" id="UP000032025"/>
    </source>
</evidence>
<evidence type="ECO:0000259" key="3">
    <source>
        <dbReference type="PROSITE" id="PS50075"/>
    </source>
</evidence>
<evidence type="ECO:0000313" key="4">
    <source>
        <dbReference type="EMBL" id="GAN14343.1"/>
    </source>
</evidence>
<dbReference type="InterPro" id="IPR020845">
    <property type="entry name" value="AMP-binding_CS"/>
</dbReference>
<keyword evidence="2" id="KW-0597">Phosphoprotein</keyword>
<dbReference type="GO" id="GO:0031177">
    <property type="term" value="F:phosphopantetheine binding"/>
    <property type="evidence" value="ECO:0007669"/>
    <property type="project" value="InterPro"/>
</dbReference>
<dbReference type="SMART" id="SM00823">
    <property type="entry name" value="PKS_PP"/>
    <property type="match status" value="1"/>
</dbReference>
<dbReference type="RefSeq" id="WP_007404774.1">
    <property type="nucleotide sequence ID" value="NZ_BBJS01000036.1"/>
</dbReference>
<dbReference type="Gene3D" id="3.40.50.12780">
    <property type="entry name" value="N-terminal domain of ligase-like"/>
    <property type="match status" value="1"/>
</dbReference>
<sequence length="842" mass="91433">MLRQEETTAYVPKRGWHALPDIFARHAWCDPDAPAVEARGQRRSYGELAARVDQLAARLAYLVADDHPLIGLCLSRDVDLPAWLLAVLKIGAAYLPIDPATPPNRLAHIMEDARPALIIANRCYGDIIADLGIPVMIAEEEGDPVMMVPTPAITSSTLAYVIFTSGSTGRPKGVEIEHGALVALLATMAASPGFRANEKMLGITRLSFDLSVPDLFLPFYVGGSLALIDLEEAADPTRLAAALDRHRPDLVQATPSTWRALVEQGWSGLPGLRILAGGETLTRSLADRLLLRCDELWNIYGPTETTVWSTACRVTPSHDAIPIGWPMSGITVYVTDVDLKPVPPGQVGEIVIGGPGVARGYRNRPDLTTERFVRLADGARVYRTGDLGRFDERGALYCLGRIDDQVKVRGFRIELGDVEAALSLHPGVVWSAVRLWTDPSGEALLVGYVVPRDRSLGPREIKAFLAGHLPAYMIPDRIVTLSAMPLTPNGKIDRAALPDPAAEGRPTIAQHAADAIDRRLAAIWSDLLNIGAIAAEDDFFDLGGYSLMTVRLARRIEAAFGVRLALIDLMRHSTLSDMAARIALGEQPADRTMTLFNPEGRRTPLFWLDTGPLMRNILRDLSADQPVLALNIDPHDEDALGSGTLSITAVAARLKEHLLAAYPIGALNLGGWCRWGIVAYELAQQLAAQGREVRLLALLDAECPRQGVGQRLRRQMRQMLHRIGTVQHEKASFSQRVEHATHSYAAALYAGDVLLLQPTARRTNAGWNAVVRGALTVELIPGDHETMMRGSAAPMLASALNTALASTQHRPAILPEVRSPVPVPLLQPRAIPAAGERRCQSS</sequence>
<dbReference type="PROSITE" id="PS00455">
    <property type="entry name" value="AMP_BINDING"/>
    <property type="match status" value="1"/>
</dbReference>
<evidence type="ECO:0000256" key="2">
    <source>
        <dbReference type="ARBA" id="ARBA00022553"/>
    </source>
</evidence>
<dbReference type="InterPro" id="IPR025110">
    <property type="entry name" value="AMP-bd_C"/>
</dbReference>
<comment type="caution">
    <text evidence="4">The sequence shown here is derived from an EMBL/GenBank/DDBJ whole genome shotgun (WGS) entry which is preliminary data.</text>
</comment>
<dbReference type="Gene3D" id="3.40.50.1820">
    <property type="entry name" value="alpha/beta hydrolase"/>
    <property type="match status" value="1"/>
</dbReference>
<dbReference type="InterPro" id="IPR010071">
    <property type="entry name" value="AA_adenyl_dom"/>
</dbReference>
<protein>
    <submittedName>
        <fullName evidence="4">DNA, contig: SP636</fullName>
    </submittedName>
</protein>
<dbReference type="CDD" id="cd05930">
    <property type="entry name" value="A_NRPS"/>
    <property type="match status" value="1"/>
</dbReference>
<accession>A0A0C9NI26</accession>
<dbReference type="PROSITE" id="PS50075">
    <property type="entry name" value="CARRIER"/>
    <property type="match status" value="1"/>
</dbReference>
<dbReference type="InterPro" id="IPR029058">
    <property type="entry name" value="AB_hydrolase_fold"/>
</dbReference>
<dbReference type="PANTHER" id="PTHR45527">
    <property type="entry name" value="NONRIBOSOMAL PEPTIDE SYNTHETASE"/>
    <property type="match status" value="1"/>
</dbReference>
<dbReference type="Pfam" id="PF00501">
    <property type="entry name" value="AMP-binding"/>
    <property type="match status" value="1"/>
</dbReference>
<proteinExistence type="predicted"/>
<dbReference type="Pfam" id="PF00550">
    <property type="entry name" value="PP-binding"/>
    <property type="match status" value="1"/>
</dbReference>
<dbReference type="Proteomes" id="UP000032025">
    <property type="component" value="Unassembled WGS sequence"/>
</dbReference>
<dbReference type="AlphaFoldDB" id="A0A0C9NI26"/>
<dbReference type="InterPro" id="IPR009081">
    <property type="entry name" value="PP-bd_ACP"/>
</dbReference>
<keyword evidence="1" id="KW-0596">Phosphopantetheine</keyword>
<keyword evidence="5" id="KW-1185">Reference proteome</keyword>
<gene>
    <name evidence="4" type="ORF">SP6_36_00620</name>
</gene>
<dbReference type="SUPFAM" id="SSF53474">
    <property type="entry name" value="alpha/beta-Hydrolases"/>
    <property type="match status" value="1"/>
</dbReference>
<organism evidence="4 5">
    <name type="scientific">Sphingomonas paucimobilis NBRC 13935</name>
    <dbReference type="NCBI Taxonomy" id="1219050"/>
    <lineage>
        <taxon>Bacteria</taxon>
        <taxon>Pseudomonadati</taxon>
        <taxon>Pseudomonadota</taxon>
        <taxon>Alphaproteobacteria</taxon>
        <taxon>Sphingomonadales</taxon>
        <taxon>Sphingomonadaceae</taxon>
        <taxon>Sphingomonas</taxon>
    </lineage>
</organism>
<dbReference type="SUPFAM" id="SSF47336">
    <property type="entry name" value="ACP-like"/>
    <property type="match status" value="1"/>
</dbReference>